<dbReference type="CDD" id="cd10543">
    <property type="entry name" value="SET_EHMT"/>
    <property type="match status" value="1"/>
</dbReference>
<dbReference type="InterPro" id="IPR036770">
    <property type="entry name" value="Ankyrin_rpt-contain_sf"/>
</dbReference>
<feature type="compositionally biased region" description="Basic and acidic residues" evidence="6">
    <location>
        <begin position="292"/>
        <end position="302"/>
    </location>
</feature>
<keyword evidence="4" id="KW-0949">S-adenosyl-L-methionine</keyword>
<dbReference type="SUPFAM" id="SSF82199">
    <property type="entry name" value="SET domain"/>
    <property type="match status" value="1"/>
</dbReference>
<dbReference type="InterPro" id="IPR046341">
    <property type="entry name" value="SET_dom_sf"/>
</dbReference>
<dbReference type="GeneID" id="111124749"/>
<dbReference type="Pfam" id="PF12796">
    <property type="entry name" value="Ank_2"/>
    <property type="match status" value="2"/>
</dbReference>
<keyword evidence="2" id="KW-0158">Chromosome</keyword>
<feature type="region of interest" description="Disordered" evidence="6">
    <location>
        <begin position="48"/>
        <end position="222"/>
    </location>
</feature>
<evidence type="ECO:0000256" key="3">
    <source>
        <dbReference type="ARBA" id="ARBA00022603"/>
    </source>
</evidence>
<reference evidence="10" key="1">
    <citation type="submission" date="2025-08" db="UniProtKB">
        <authorList>
            <consortium name="RefSeq"/>
        </authorList>
    </citation>
    <scope>IDENTIFICATION</scope>
    <source>
        <tissue evidence="10">Whole sample</tissue>
    </source>
</reference>
<dbReference type="GO" id="GO:0000785">
    <property type="term" value="C:chromatin"/>
    <property type="evidence" value="ECO:0007669"/>
    <property type="project" value="TreeGrafter"/>
</dbReference>
<dbReference type="Pfam" id="PF05033">
    <property type="entry name" value="Pre-SET"/>
    <property type="match status" value="1"/>
</dbReference>
<dbReference type="Pfam" id="PF13857">
    <property type="entry name" value="Ank_5"/>
    <property type="match status" value="1"/>
</dbReference>
<feature type="compositionally biased region" description="Polar residues" evidence="6">
    <location>
        <begin position="376"/>
        <end position="387"/>
    </location>
</feature>
<dbReference type="GO" id="GO:0008270">
    <property type="term" value="F:zinc ion binding"/>
    <property type="evidence" value="ECO:0007669"/>
    <property type="project" value="InterPro"/>
</dbReference>
<dbReference type="PROSITE" id="PS50280">
    <property type="entry name" value="SET"/>
    <property type="match status" value="1"/>
</dbReference>
<comment type="subcellular location">
    <subcellularLocation>
        <location evidence="1">Chromosome</location>
    </subcellularLocation>
</comment>
<keyword evidence="3" id="KW-0489">Methyltransferase</keyword>
<dbReference type="Gene3D" id="2.170.270.10">
    <property type="entry name" value="SET domain"/>
    <property type="match status" value="1"/>
</dbReference>
<dbReference type="PRINTS" id="PR01415">
    <property type="entry name" value="ANKYRIN"/>
</dbReference>
<evidence type="ECO:0000256" key="2">
    <source>
        <dbReference type="ARBA" id="ARBA00022454"/>
    </source>
</evidence>
<feature type="repeat" description="ANK" evidence="5">
    <location>
        <begin position="1239"/>
        <end position="1271"/>
    </location>
</feature>
<dbReference type="GO" id="GO:0032259">
    <property type="term" value="P:methylation"/>
    <property type="evidence" value="ECO:0007669"/>
    <property type="project" value="UniProtKB-KW"/>
</dbReference>
<dbReference type="RefSeq" id="XP_022323618.1">
    <property type="nucleotide sequence ID" value="XM_022467910.1"/>
</dbReference>
<dbReference type="Proteomes" id="UP000694844">
    <property type="component" value="Chromosome 3"/>
</dbReference>
<feature type="compositionally biased region" description="Polar residues" evidence="6">
    <location>
        <begin position="409"/>
        <end position="435"/>
    </location>
</feature>
<dbReference type="CDD" id="cd20905">
    <property type="entry name" value="EHMT_ZBD"/>
    <property type="match status" value="1"/>
</dbReference>
<evidence type="ECO:0000259" key="7">
    <source>
        <dbReference type="PROSITE" id="PS50280"/>
    </source>
</evidence>
<feature type="compositionally biased region" description="Basic and acidic residues" evidence="6">
    <location>
        <begin position="482"/>
        <end position="491"/>
    </location>
</feature>
<dbReference type="PROSITE" id="PS50088">
    <property type="entry name" value="ANK_REPEAT"/>
    <property type="match status" value="6"/>
</dbReference>
<evidence type="ECO:0000313" key="9">
    <source>
        <dbReference type="Proteomes" id="UP000694844"/>
    </source>
</evidence>
<dbReference type="PROSITE" id="PS50867">
    <property type="entry name" value="PRE_SET"/>
    <property type="match status" value="1"/>
</dbReference>
<feature type="compositionally biased region" description="Basic and acidic residues" evidence="6">
    <location>
        <begin position="160"/>
        <end position="171"/>
    </location>
</feature>
<feature type="compositionally biased region" description="Low complexity" evidence="6">
    <location>
        <begin position="761"/>
        <end position="771"/>
    </location>
</feature>
<dbReference type="SUPFAM" id="SSF48403">
    <property type="entry name" value="Ankyrin repeat"/>
    <property type="match status" value="1"/>
</dbReference>
<evidence type="ECO:0000256" key="6">
    <source>
        <dbReference type="SAM" id="MobiDB-lite"/>
    </source>
</evidence>
<dbReference type="GO" id="GO:0005634">
    <property type="term" value="C:nucleus"/>
    <property type="evidence" value="ECO:0007669"/>
    <property type="project" value="InterPro"/>
</dbReference>
<evidence type="ECO:0000256" key="5">
    <source>
        <dbReference type="PROSITE-ProRule" id="PRU00023"/>
    </source>
</evidence>
<dbReference type="GO" id="GO:0002039">
    <property type="term" value="F:p53 binding"/>
    <property type="evidence" value="ECO:0007669"/>
    <property type="project" value="InterPro"/>
</dbReference>
<feature type="compositionally biased region" description="Polar residues" evidence="6">
    <location>
        <begin position="998"/>
        <end position="1010"/>
    </location>
</feature>
<dbReference type="InterPro" id="IPR002110">
    <property type="entry name" value="Ankyrin_rpt"/>
</dbReference>
<dbReference type="SMART" id="SM00317">
    <property type="entry name" value="SET"/>
    <property type="match status" value="1"/>
</dbReference>
<dbReference type="Pfam" id="PF00856">
    <property type="entry name" value="SET"/>
    <property type="match status" value="1"/>
</dbReference>
<gene>
    <name evidence="10" type="primary">LOC111124749</name>
</gene>
<feature type="repeat" description="ANK" evidence="5">
    <location>
        <begin position="1139"/>
        <end position="1172"/>
    </location>
</feature>
<proteinExistence type="predicted"/>
<feature type="compositionally biased region" description="Basic and acidic residues" evidence="6">
    <location>
        <begin position="335"/>
        <end position="361"/>
    </location>
</feature>
<evidence type="ECO:0000256" key="1">
    <source>
        <dbReference type="ARBA" id="ARBA00004286"/>
    </source>
</evidence>
<keyword evidence="5" id="KW-0040">ANK repeat</keyword>
<dbReference type="SMART" id="SM00248">
    <property type="entry name" value="ANK"/>
    <property type="match status" value="6"/>
</dbReference>
<feature type="compositionally biased region" description="Basic and acidic residues" evidence="6">
    <location>
        <begin position="58"/>
        <end position="78"/>
    </location>
</feature>
<feature type="compositionally biased region" description="Basic and acidic residues" evidence="6">
    <location>
        <begin position="141"/>
        <end position="151"/>
    </location>
</feature>
<feature type="compositionally biased region" description="Polar residues" evidence="6">
    <location>
        <begin position="117"/>
        <end position="140"/>
    </location>
</feature>
<feature type="repeat" description="ANK" evidence="5">
    <location>
        <begin position="1206"/>
        <end position="1238"/>
    </location>
</feature>
<organism evidence="9 10">
    <name type="scientific">Crassostrea virginica</name>
    <name type="common">Eastern oyster</name>
    <dbReference type="NCBI Taxonomy" id="6565"/>
    <lineage>
        <taxon>Eukaryota</taxon>
        <taxon>Metazoa</taxon>
        <taxon>Spiralia</taxon>
        <taxon>Lophotrochozoa</taxon>
        <taxon>Mollusca</taxon>
        <taxon>Bivalvia</taxon>
        <taxon>Autobranchia</taxon>
        <taxon>Pteriomorphia</taxon>
        <taxon>Ostreida</taxon>
        <taxon>Ostreoidea</taxon>
        <taxon>Ostreidae</taxon>
        <taxon>Crassostrea</taxon>
    </lineage>
</organism>
<feature type="compositionally biased region" description="Basic and acidic residues" evidence="6">
    <location>
        <begin position="450"/>
        <end position="463"/>
    </location>
</feature>
<dbReference type="Gene3D" id="1.25.40.20">
    <property type="entry name" value="Ankyrin repeat-containing domain"/>
    <property type="match status" value="2"/>
</dbReference>
<feature type="repeat" description="ANK" evidence="5">
    <location>
        <begin position="1173"/>
        <end position="1205"/>
    </location>
</feature>
<feature type="region of interest" description="Disordered" evidence="6">
    <location>
        <begin position="981"/>
        <end position="1015"/>
    </location>
</feature>
<dbReference type="GO" id="GO:0000122">
    <property type="term" value="P:negative regulation of transcription by RNA polymerase II"/>
    <property type="evidence" value="ECO:0007669"/>
    <property type="project" value="TreeGrafter"/>
</dbReference>
<dbReference type="FunFam" id="2.170.270.10:FF:000005">
    <property type="entry name" value="Euchromatic histone-lysine N-methyltransferase 2"/>
    <property type="match status" value="1"/>
</dbReference>
<dbReference type="InterPro" id="IPR043550">
    <property type="entry name" value="EHMT1/EHMT2"/>
</dbReference>
<dbReference type="PROSITE" id="PS50297">
    <property type="entry name" value="ANK_REP_REGION"/>
    <property type="match status" value="5"/>
</dbReference>
<keyword evidence="3" id="KW-0808">Transferase</keyword>
<feature type="compositionally biased region" description="Low complexity" evidence="6">
    <location>
        <begin position="172"/>
        <end position="189"/>
    </location>
</feature>
<keyword evidence="9" id="KW-1185">Reference proteome</keyword>
<dbReference type="SMART" id="SM00468">
    <property type="entry name" value="PreSET"/>
    <property type="match status" value="1"/>
</dbReference>
<feature type="domain" description="Pre-SET" evidence="8">
    <location>
        <begin position="1362"/>
        <end position="1425"/>
    </location>
</feature>
<feature type="region of interest" description="Disordered" evidence="6">
    <location>
        <begin position="1"/>
        <end position="32"/>
    </location>
</feature>
<dbReference type="PANTHER" id="PTHR46307">
    <property type="entry name" value="G9A, ISOFORM B"/>
    <property type="match status" value="1"/>
</dbReference>
<feature type="compositionally biased region" description="Basic residues" evidence="6">
    <location>
        <begin position="317"/>
        <end position="329"/>
    </location>
</feature>
<dbReference type="Pfam" id="PF21533">
    <property type="entry name" value="EHMT1-2_CRR"/>
    <property type="match status" value="1"/>
</dbReference>
<evidence type="ECO:0000256" key="4">
    <source>
        <dbReference type="ARBA" id="ARBA00022691"/>
    </source>
</evidence>
<dbReference type="PANTHER" id="PTHR46307:SF4">
    <property type="entry name" value="G9A, ISOFORM B"/>
    <property type="match status" value="1"/>
</dbReference>
<feature type="compositionally biased region" description="Basic and acidic residues" evidence="6">
    <location>
        <begin position="98"/>
        <end position="116"/>
    </location>
</feature>
<feature type="region of interest" description="Disordered" evidence="6">
    <location>
        <begin position="753"/>
        <end position="791"/>
    </location>
</feature>
<dbReference type="InterPro" id="IPR001214">
    <property type="entry name" value="SET_dom"/>
</dbReference>
<sequence>MAATVPEGDLANGVATEDPEPLCSNGIGGYKTDISDLKAKTENLVNGISESPISNGFHDADAKEEKNETEGNSEEKSEQSSNVSESLKDSDATTTTVEAKDVKEVSDAIDKNHSRDSTPLSDISTLTPGVSRSGTPVFSQEKTEDILKVDRALPQLAQEKVLRSSEERSMDSTDSGTSNKSSSSAFKTKTTPKARKSGPQAKNILPSALGIKSSSSSGENVKLNLPQFNNAITVDSKFLEKISKLSSVKHDIKHEKPHTVLPVAKDNVENGGVEQKVKKSRASLPINSQPKIKTEVPEKADDTLSDSSLLEKDAFGKVKKRSKKRRKMGAYKLPSEIKKKVFATKKKDGDSSSLKDDEDSKSSCGEKLGHMELPKSVSNSKLSSPENGSRRSAWDLMKSPRVTPKGKNTLGSTRQKLALGSDQQSKSKAQTSLDSFLNRCDQKPSQIDSQRNESVSEFKDRRSGLRKRKKEEDVMDDEDDDIGVKDKKEADTNAGNRKKRKEEAITIVPASPTMTTPVGYQSLLTPSKAGGIMAPVLNTSSIQFIASSNAITSSSSPKAATTVVSSTLLPQNFTNLVPNINAPTSVSLASPNVRLPFTKANFMTTGHAPLLLVPVNTSGQLVNAVPISTSLGVMTSTIPGQGSPGQKIILSVPDPKLNPTNKLGGSPPRYILMQNVASNFVPHSTLGVGSNVRPQLLTSTMGLTAMPLTKPLASSPSTTKPNFVYSNQSYGEKPSVINNLSSKLDVVNKKELEPMEDDRSISPSPSSLSYPVTPPKTPEEEGSEDSMSVSSHRNAGSATFIGIRYVHAPAGPIPPDKDVIPLCCCKINGACFKKLGSSVTYCQALDSVDGKVMGCCNKVTNSQLVRPGVKIPFMAICEAHRKRLKLHQCCPGCGHFCTQGTFAQCRKVPEGNSGLKCPVHQFHKQCQVLRNGRYFCPHCGEESEQFEVTLHLDEPRSMTSFEEKYNKPQVSRAKMGIHSNTYKNYTKGDKDPSEDEVTATQKAQDKTISTGGLPMGPDKTALEKVLMSLSEDRPRLKKLPKFLYHPAYEGDLEKFMAMLAEGFDINEKVEDFDNQTPLHAACISGSLPIVHVLVQMGSYIHAIDKELKTPMMYAAENNHKAIVKYLLKCKANIKQRAEDGMTVLHYAAKAGHVDVLKILLEDDDADVNMQDDGGWTPIIWASEHRIVPAVKFLIKYGADPNMKDKEENTSLHWAAYSGSVDIAEMFLNAGCDLETPNEHGDRPLHIAARQDHYECVVLFLARGADVDAKNKENDTPVECCIDENSQSALALKVNKQLKGFAAARLGRTEKLIDRDVSRGRENIPIAVINGTDDDPVPTDFQYITENVETTNLNINCTINSLQSCRCSDDCSSMYCVCGRNSVKCWYDKNYHLLPDFNMTEPPLIFECNKGCRCWSTCNNRVVQNGITCRLQLVKTEGRGWGVKTLLDIPKGIFICEYIGELISDSEADGREDDSYLFDLDNRDGDTYCIDARRYGNISRFINHLCEPNIIPVKVFVDHQDLRFPRICFFSSREIKAHEELGFDYGEKFWIIKWKQFTCACNSPKCKYSKDTIHKTLQEYRQRHEEDEPID</sequence>
<feature type="region of interest" description="Disordered" evidence="6">
    <location>
        <begin position="272"/>
        <end position="501"/>
    </location>
</feature>
<dbReference type="InterPro" id="IPR007728">
    <property type="entry name" value="Pre-SET_dom"/>
</dbReference>
<feature type="domain" description="SET" evidence="7">
    <location>
        <begin position="1428"/>
        <end position="1545"/>
    </location>
</feature>
<evidence type="ECO:0000313" key="10">
    <source>
        <dbReference type="RefSeq" id="XP_022323618.1"/>
    </source>
</evidence>
<accession>A0A8B8D673</accession>
<protein>
    <submittedName>
        <fullName evidence="10">Uncharacterized protein LOC111124749 isoform X1</fullName>
    </submittedName>
</protein>
<dbReference type="KEGG" id="cvn:111124749"/>
<name>A0A8B8D673_CRAVI</name>
<dbReference type="InterPro" id="IPR047762">
    <property type="entry name" value="EHMT_CRR"/>
</dbReference>
<dbReference type="GO" id="GO:0046974">
    <property type="term" value="F:histone H3K9 methyltransferase activity"/>
    <property type="evidence" value="ECO:0007669"/>
    <property type="project" value="TreeGrafter"/>
</dbReference>
<feature type="repeat" description="ANK" evidence="5">
    <location>
        <begin position="1106"/>
        <end position="1138"/>
    </location>
</feature>
<feature type="repeat" description="ANK" evidence="5">
    <location>
        <begin position="1073"/>
        <end position="1105"/>
    </location>
</feature>
<evidence type="ECO:0000259" key="8">
    <source>
        <dbReference type="PROSITE" id="PS50867"/>
    </source>
</evidence>
<dbReference type="OrthoDB" id="616263at2759"/>